<sequence>MRSSAVVLADAFARTACHEGAQVLSLVCLSTPPTLPLSPVEVMQFTQCLGLLGRDSFHDPAVRGFLLMRLQQVAPQMDGQSLAVCAKELAHAGLYSPDLSHEIQRQLAGNPWSFTAGDLQCLLPHFKTWKVAQLQKRAFHSLGNRFAEHAELLSPDQALEVIETITNVGNVHEVALQTLFLRLLLERSFTDLPGAGIARLAASMSKVQHYHTGLLRELIFYIQEEPQVLKSWGPKDLSGCLRSFGLAPVRVPRAMQVMLGCRYSALLPEMTNTDLKDLFEISGWHPELLRSVALRGTRALEAKLRAAAPEWGPRACVDAVLALVLAADVGKAPMANCRDCACGAGAPQLARSAFRTEQPEWQLQVVLRAARNFKQRGGRKQTVARPEVPLRGRSSQHLFLPEEAPPLQVGPSACQAQWALPMGRRSRQPKPEVRLIAMVSEALIWLGTGSMAAAALIARAFETRKSDTAADTPSGASRRDMALKGCEKQKIRDSMDLEARGSGARQTVPLSALRFLQVPSDTRGGATDAEVRLLHFEFLRLHFIRRTRELLLRGRIASRVLRLRAVSYLLQTRSNSSTHGAATLNDLR</sequence>
<reference evidence="1" key="1">
    <citation type="submission" date="2023-08" db="EMBL/GenBank/DDBJ databases">
        <authorList>
            <person name="Chen Y."/>
            <person name="Shah S."/>
            <person name="Dougan E. K."/>
            <person name="Thang M."/>
            <person name="Chan C."/>
        </authorList>
    </citation>
    <scope>NUCLEOTIDE SEQUENCE</scope>
</reference>
<organism evidence="1 2">
    <name type="scientific">Effrenium voratum</name>
    <dbReference type="NCBI Taxonomy" id="2562239"/>
    <lineage>
        <taxon>Eukaryota</taxon>
        <taxon>Sar</taxon>
        <taxon>Alveolata</taxon>
        <taxon>Dinophyceae</taxon>
        <taxon>Suessiales</taxon>
        <taxon>Symbiodiniaceae</taxon>
        <taxon>Effrenium</taxon>
    </lineage>
</organism>
<dbReference type="Proteomes" id="UP001178507">
    <property type="component" value="Unassembled WGS sequence"/>
</dbReference>
<proteinExistence type="predicted"/>
<name>A0AA36J649_9DINO</name>
<evidence type="ECO:0000313" key="2">
    <source>
        <dbReference type="Proteomes" id="UP001178507"/>
    </source>
</evidence>
<accession>A0AA36J649</accession>
<dbReference type="AlphaFoldDB" id="A0AA36J649"/>
<keyword evidence="2" id="KW-1185">Reference proteome</keyword>
<evidence type="ECO:0000313" key="1">
    <source>
        <dbReference type="EMBL" id="CAJ1400300.1"/>
    </source>
</evidence>
<protein>
    <submittedName>
        <fullName evidence="1">Uncharacterized protein</fullName>
    </submittedName>
</protein>
<gene>
    <name evidence="1" type="ORF">EVOR1521_LOCUS23671</name>
</gene>
<dbReference type="EMBL" id="CAUJNA010003367">
    <property type="protein sequence ID" value="CAJ1400300.1"/>
    <property type="molecule type" value="Genomic_DNA"/>
</dbReference>
<comment type="caution">
    <text evidence="1">The sequence shown here is derived from an EMBL/GenBank/DDBJ whole genome shotgun (WGS) entry which is preliminary data.</text>
</comment>